<evidence type="ECO:0000313" key="3">
    <source>
        <dbReference type="Proteomes" id="UP000284366"/>
    </source>
</evidence>
<organism evidence="2 3">
    <name type="scientific">Bacteroides clarus</name>
    <dbReference type="NCBI Taxonomy" id="626929"/>
    <lineage>
        <taxon>Bacteria</taxon>
        <taxon>Pseudomonadati</taxon>
        <taxon>Bacteroidota</taxon>
        <taxon>Bacteroidia</taxon>
        <taxon>Bacteroidales</taxon>
        <taxon>Bacteroidaceae</taxon>
        <taxon>Bacteroides</taxon>
    </lineage>
</organism>
<reference evidence="2 3" key="1">
    <citation type="submission" date="2018-08" db="EMBL/GenBank/DDBJ databases">
        <title>A genome reference for cultivated species of the human gut microbiota.</title>
        <authorList>
            <person name="Zou Y."/>
            <person name="Xue W."/>
            <person name="Luo G."/>
        </authorList>
    </citation>
    <scope>NUCLEOTIDE SEQUENCE [LARGE SCALE GENOMIC DNA]</scope>
    <source>
        <strain evidence="2 3">AF14-27</strain>
    </source>
</reference>
<comment type="caution">
    <text evidence="2">The sequence shown here is derived from an EMBL/GenBank/DDBJ whole genome shotgun (WGS) entry which is preliminary data.</text>
</comment>
<feature type="transmembrane region" description="Helical" evidence="1">
    <location>
        <begin position="57"/>
        <end position="76"/>
    </location>
</feature>
<name>A0A412XUJ6_9BACE</name>
<sequence>SIDISPSELKEIKTSKIERRELNKFNSPYSLGKRKLAKMSRIKKLTPLFKKEKKENIIPFLTVVFVNNLPFTFLILNSIRPILFNNTI</sequence>
<protein>
    <submittedName>
        <fullName evidence="2">Uncharacterized protein</fullName>
    </submittedName>
</protein>
<evidence type="ECO:0000313" key="2">
    <source>
        <dbReference type="EMBL" id="RGV48913.1"/>
    </source>
</evidence>
<keyword evidence="1" id="KW-1133">Transmembrane helix</keyword>
<proteinExistence type="predicted"/>
<gene>
    <name evidence="2" type="ORF">DWW09_16730</name>
</gene>
<evidence type="ECO:0000256" key="1">
    <source>
        <dbReference type="SAM" id="Phobius"/>
    </source>
</evidence>
<dbReference type="Proteomes" id="UP000284366">
    <property type="component" value="Unassembled WGS sequence"/>
</dbReference>
<dbReference type="EMBL" id="QRZG01000042">
    <property type="protein sequence ID" value="RGV48913.1"/>
    <property type="molecule type" value="Genomic_DNA"/>
</dbReference>
<dbReference type="AlphaFoldDB" id="A0A412XUJ6"/>
<keyword evidence="1" id="KW-0472">Membrane</keyword>
<feature type="non-terminal residue" evidence="2">
    <location>
        <position position="1"/>
    </location>
</feature>
<keyword evidence="1" id="KW-0812">Transmembrane</keyword>
<accession>A0A412XUJ6</accession>